<keyword evidence="4" id="KW-0378">Hydrolase</keyword>
<feature type="domain" description="VapC50 C-terminal" evidence="7">
    <location>
        <begin position="127"/>
        <end position="179"/>
    </location>
</feature>
<dbReference type="Pfam" id="PF26343">
    <property type="entry name" value="VapC50_C"/>
    <property type="match status" value="1"/>
</dbReference>
<keyword evidence="2" id="KW-0540">Nuclease</keyword>
<evidence type="ECO:0000259" key="6">
    <source>
        <dbReference type="Pfam" id="PF13470"/>
    </source>
</evidence>
<accession>A0ABT4MFL4</accession>
<dbReference type="Proteomes" id="UP001081071">
    <property type="component" value="Unassembled WGS sequence"/>
</dbReference>
<evidence type="ECO:0000313" key="8">
    <source>
        <dbReference type="EMBL" id="MCZ4519603.1"/>
    </source>
</evidence>
<keyword evidence="9" id="KW-1185">Reference proteome</keyword>
<evidence type="ECO:0000256" key="1">
    <source>
        <dbReference type="ARBA" id="ARBA00022649"/>
    </source>
</evidence>
<evidence type="ECO:0000256" key="5">
    <source>
        <dbReference type="ARBA" id="ARBA00022842"/>
    </source>
</evidence>
<dbReference type="SUPFAM" id="SSF88723">
    <property type="entry name" value="PIN domain-like"/>
    <property type="match status" value="1"/>
</dbReference>
<keyword evidence="5" id="KW-0460">Magnesium</keyword>
<dbReference type="RefSeq" id="WP_269605083.1">
    <property type="nucleotide sequence ID" value="NZ_JAPWIJ010000005.1"/>
</dbReference>
<comment type="caution">
    <text evidence="8">The sequence shown here is derived from an EMBL/GenBank/DDBJ whole genome shotgun (WGS) entry which is preliminary data.</text>
</comment>
<reference evidence="8" key="1">
    <citation type="submission" date="2022-12" db="EMBL/GenBank/DDBJ databases">
        <authorList>
            <person name="Krivoruchko A.V."/>
            <person name="Elkin A."/>
        </authorList>
    </citation>
    <scope>NUCLEOTIDE SEQUENCE</scope>
    <source>
        <strain evidence="8">IEGM 1391</strain>
    </source>
</reference>
<gene>
    <name evidence="8" type="ORF">O4220_13875</name>
</gene>
<evidence type="ECO:0000256" key="3">
    <source>
        <dbReference type="ARBA" id="ARBA00022723"/>
    </source>
</evidence>
<name>A0ABT4MFL4_9NOCA</name>
<proteinExistence type="predicted"/>
<organism evidence="8 9">
    <name type="scientific">Rhodococcus ruber</name>
    <dbReference type="NCBI Taxonomy" id="1830"/>
    <lineage>
        <taxon>Bacteria</taxon>
        <taxon>Bacillati</taxon>
        <taxon>Actinomycetota</taxon>
        <taxon>Actinomycetes</taxon>
        <taxon>Mycobacteriales</taxon>
        <taxon>Nocardiaceae</taxon>
        <taxon>Rhodococcus</taxon>
    </lineage>
</organism>
<dbReference type="InterPro" id="IPR029060">
    <property type="entry name" value="PIN-like_dom_sf"/>
</dbReference>
<sequence length="336" mass="37643">MSFRVVLDACVLLPYQLCDLFLRLAESDMYEPLWSDDILNEVERNLVAKFAKTPAQASRRVGQMRENFPVSAVDGYRDLIPTMTNHPKDRHVLAAAVRGGAALIVTANLTDFRPDALLRYDIEAIHPDDFLQDQLDLDPARTLRCLVEQRDAYTRPTFSVNEFYSSLAKTVPMFAAEAARAEAAHIDPDAPLPLEIVSGEDAMLAFFPDGNPTPATPLGAAFLWWRALLNIDDYMAVLQSLSSNPQDWGDYRAIVDTLRGWSIMQYVETCTDAPDSIAYIKFMPDSGHPMRAFGTVPLTRVQVLTVEKCPDGYWRVWGLSENYFPSAARVLDGTED</sequence>
<feature type="domain" description="PIN" evidence="6">
    <location>
        <begin position="4"/>
        <end position="108"/>
    </location>
</feature>
<keyword evidence="1" id="KW-1277">Toxin-antitoxin system</keyword>
<dbReference type="InterPro" id="IPR058652">
    <property type="entry name" value="VapC50_C"/>
</dbReference>
<evidence type="ECO:0000313" key="9">
    <source>
        <dbReference type="Proteomes" id="UP001081071"/>
    </source>
</evidence>
<dbReference type="EMBL" id="JAPWIJ010000005">
    <property type="protein sequence ID" value="MCZ4519603.1"/>
    <property type="molecule type" value="Genomic_DNA"/>
</dbReference>
<dbReference type="Pfam" id="PF13470">
    <property type="entry name" value="PIN_3"/>
    <property type="match status" value="1"/>
</dbReference>
<dbReference type="InterPro" id="IPR002716">
    <property type="entry name" value="PIN_dom"/>
</dbReference>
<keyword evidence="3" id="KW-0479">Metal-binding</keyword>
<protein>
    <submittedName>
        <fullName evidence="8">PIN domain-containing protein</fullName>
    </submittedName>
</protein>
<evidence type="ECO:0000256" key="2">
    <source>
        <dbReference type="ARBA" id="ARBA00022722"/>
    </source>
</evidence>
<evidence type="ECO:0000259" key="7">
    <source>
        <dbReference type="Pfam" id="PF26343"/>
    </source>
</evidence>
<evidence type="ECO:0000256" key="4">
    <source>
        <dbReference type="ARBA" id="ARBA00022801"/>
    </source>
</evidence>